<proteinExistence type="predicted"/>
<gene>
    <name evidence="1" type="ORF">WR15_26415</name>
</gene>
<reference evidence="1 2" key="1">
    <citation type="submission" date="2015-07" db="EMBL/GenBank/DDBJ databases">
        <title>Genome sequences of 64 non-O157:H7 Shiga toxin-producing Escherichia coli strains.</title>
        <authorList>
            <person name="Gonzalez-Escalona N."/>
            <person name="Toro M."/>
            <person name="Timme R."/>
            <person name="Payne J."/>
        </authorList>
    </citation>
    <scope>NUCLEOTIDE SEQUENCE [LARGE SCALE GENOMIC DNA]</scope>
    <source>
        <strain evidence="1 2">CFSAN026843</strain>
    </source>
</reference>
<sequence length="120" mass="13092">MADASKLKTKRARGGLGVPPGPDELATSLNAPEIAPAVSAIPQAYLSPVNHDPMVTQIVTEAYTRRDGRSARKTNRTLAFATRVTPAFDQEIRDIAEREGLKLVEVLEKAVEAYKEKQGY</sequence>
<dbReference type="RefSeq" id="WP_000752648.1">
    <property type="nucleotide sequence ID" value="NZ_BFZV01000150.1"/>
</dbReference>
<accession>A0A0B0VDF7</accession>
<protein>
    <submittedName>
        <fullName evidence="1">Uncharacterized protein</fullName>
    </submittedName>
</protein>
<dbReference type="EMBL" id="LGZN01000102">
    <property type="protein sequence ID" value="KNF61658.1"/>
    <property type="molecule type" value="Genomic_DNA"/>
</dbReference>
<comment type="caution">
    <text evidence="1">The sequence shown here is derived from an EMBL/GenBank/DDBJ whole genome shotgun (WGS) entry which is preliminary data.</text>
</comment>
<dbReference type="Proteomes" id="UP000037564">
    <property type="component" value="Unassembled WGS sequence"/>
</dbReference>
<evidence type="ECO:0000313" key="1">
    <source>
        <dbReference type="EMBL" id="KNF61658.1"/>
    </source>
</evidence>
<name>A0A0B0VDF7_ECOLX</name>
<evidence type="ECO:0000313" key="2">
    <source>
        <dbReference type="Proteomes" id="UP000037564"/>
    </source>
</evidence>
<organism evidence="1 2">
    <name type="scientific">Escherichia coli</name>
    <dbReference type="NCBI Taxonomy" id="562"/>
    <lineage>
        <taxon>Bacteria</taxon>
        <taxon>Pseudomonadati</taxon>
        <taxon>Pseudomonadota</taxon>
        <taxon>Gammaproteobacteria</taxon>
        <taxon>Enterobacterales</taxon>
        <taxon>Enterobacteriaceae</taxon>
        <taxon>Escherichia</taxon>
    </lineage>
</organism>
<dbReference type="AlphaFoldDB" id="A0A0B0VDF7"/>
<dbReference type="PATRIC" id="fig|562.7396.peg.201"/>